<keyword evidence="1" id="KW-0805">Transcription regulation</keyword>
<reference evidence="5 6" key="1">
    <citation type="submission" date="2023-07" db="EMBL/GenBank/DDBJ databases">
        <title>Genomic Encyclopedia of Type Strains, Phase IV (KMG-IV): sequencing the most valuable type-strain genomes for metagenomic binning, comparative biology and taxonomic classification.</title>
        <authorList>
            <person name="Goeker M."/>
        </authorList>
    </citation>
    <scope>NUCLEOTIDE SEQUENCE [LARGE SCALE GENOMIC DNA]</scope>
    <source>
        <strain evidence="5 6">DSM 22170</strain>
    </source>
</reference>
<dbReference type="SMART" id="SM00342">
    <property type="entry name" value="HTH_ARAC"/>
    <property type="match status" value="1"/>
</dbReference>
<dbReference type="PANTHER" id="PTHR43280:SF2">
    <property type="entry name" value="HTH-TYPE TRANSCRIPTIONAL REGULATOR EXSA"/>
    <property type="match status" value="1"/>
</dbReference>
<dbReference type="InterPro" id="IPR003313">
    <property type="entry name" value="AraC-bd"/>
</dbReference>
<dbReference type="Pfam" id="PF12833">
    <property type="entry name" value="HTH_18"/>
    <property type="match status" value="1"/>
</dbReference>
<dbReference type="PROSITE" id="PS01124">
    <property type="entry name" value="HTH_ARAC_FAMILY_2"/>
    <property type="match status" value="1"/>
</dbReference>
<evidence type="ECO:0000313" key="5">
    <source>
        <dbReference type="EMBL" id="MDR6244872.1"/>
    </source>
</evidence>
<evidence type="ECO:0000256" key="2">
    <source>
        <dbReference type="ARBA" id="ARBA00023125"/>
    </source>
</evidence>
<evidence type="ECO:0000313" key="6">
    <source>
        <dbReference type="Proteomes" id="UP001185028"/>
    </source>
</evidence>
<evidence type="ECO:0000256" key="3">
    <source>
        <dbReference type="ARBA" id="ARBA00023163"/>
    </source>
</evidence>
<keyword evidence="2" id="KW-0238">DNA-binding</keyword>
<dbReference type="Pfam" id="PF02311">
    <property type="entry name" value="AraC_binding"/>
    <property type="match status" value="1"/>
</dbReference>
<comment type="caution">
    <text evidence="5">The sequence shown here is derived from an EMBL/GenBank/DDBJ whole genome shotgun (WGS) entry which is preliminary data.</text>
</comment>
<accession>A0ABU1J2P7</accession>
<proteinExistence type="predicted"/>
<dbReference type="InterPro" id="IPR009057">
    <property type="entry name" value="Homeodomain-like_sf"/>
</dbReference>
<dbReference type="Gene3D" id="1.10.10.60">
    <property type="entry name" value="Homeodomain-like"/>
    <property type="match status" value="2"/>
</dbReference>
<keyword evidence="3" id="KW-0804">Transcription</keyword>
<evidence type="ECO:0000256" key="1">
    <source>
        <dbReference type="ARBA" id="ARBA00023015"/>
    </source>
</evidence>
<dbReference type="EMBL" id="JAVDQH010000010">
    <property type="protein sequence ID" value="MDR6244872.1"/>
    <property type="molecule type" value="Genomic_DNA"/>
</dbReference>
<name>A0ABU1J2P7_9BACL</name>
<sequence length="277" mass="32484">MDAMKVHNVRQDHHMDWYEEQLLPWGHYMLSLCTYGNCVYWVNGQKYIMEKGELLLVPPQCSYYGKSVPTRVHTKQTVDFAQGEALNNSEAETKTPDADSLMTLSLLRCKQPIHMKPGCYERIHDMLKQLAVQWEERPAYYELMAQSLLVQLLVELNREYDRGIISDDRHRLVEQMKRHIQQNYSSRIGKEQLAEVIQRTPNYAATLFKTITGQTISEYTHHERMKRAVYMLTESHLTVAEIAEFLGYQEVSYFYRIFKKTMGVPPTGLMQDRPPLL</sequence>
<dbReference type="SUPFAM" id="SSF46689">
    <property type="entry name" value="Homeodomain-like"/>
    <property type="match status" value="1"/>
</dbReference>
<organism evidence="5 6">
    <name type="scientific">Paenibacillus hunanensis</name>
    <dbReference type="NCBI Taxonomy" id="539262"/>
    <lineage>
        <taxon>Bacteria</taxon>
        <taxon>Bacillati</taxon>
        <taxon>Bacillota</taxon>
        <taxon>Bacilli</taxon>
        <taxon>Bacillales</taxon>
        <taxon>Paenibacillaceae</taxon>
        <taxon>Paenibacillus</taxon>
    </lineage>
</organism>
<protein>
    <submittedName>
        <fullName evidence="5">AraC family transcriptional regulator of arabinose operon</fullName>
    </submittedName>
</protein>
<dbReference type="InterPro" id="IPR018060">
    <property type="entry name" value="HTH_AraC"/>
</dbReference>
<dbReference type="InterPro" id="IPR037923">
    <property type="entry name" value="HTH-like"/>
</dbReference>
<gene>
    <name evidence="5" type="ORF">JOC58_002769</name>
</gene>
<dbReference type="PANTHER" id="PTHR43280">
    <property type="entry name" value="ARAC-FAMILY TRANSCRIPTIONAL REGULATOR"/>
    <property type="match status" value="1"/>
</dbReference>
<keyword evidence="6" id="KW-1185">Reference proteome</keyword>
<dbReference type="SUPFAM" id="SSF51215">
    <property type="entry name" value="Regulatory protein AraC"/>
    <property type="match status" value="1"/>
</dbReference>
<feature type="domain" description="HTH araC/xylS-type" evidence="4">
    <location>
        <begin position="174"/>
        <end position="272"/>
    </location>
</feature>
<evidence type="ECO:0000259" key="4">
    <source>
        <dbReference type="PROSITE" id="PS01124"/>
    </source>
</evidence>
<dbReference type="Proteomes" id="UP001185028">
    <property type="component" value="Unassembled WGS sequence"/>
</dbReference>